<sequence>MQNTLHDSPNVEGKLYIRQKVRPLRRGYIFPPEKIESFRSSSEFVGCIRKGKRTPLHTILVDWKIDSQQSLPKDGPRTPMTGPDINDTPPPGHFHSPHITPIAIHVYQFTHFVENNPAGIFKLTIHSLQSQILLKNTIHVYASLIQQLHTVIEIVLTYTVMYICSDRDSSHEHISP</sequence>
<protein>
    <submittedName>
        <fullName evidence="1">Uncharacterized protein</fullName>
    </submittedName>
</protein>
<evidence type="ECO:0000313" key="2">
    <source>
        <dbReference type="Proteomes" id="UP001239111"/>
    </source>
</evidence>
<dbReference type="EMBL" id="CM056743">
    <property type="protein sequence ID" value="KAJ8669148.1"/>
    <property type="molecule type" value="Genomic_DNA"/>
</dbReference>
<dbReference type="Proteomes" id="UP001239111">
    <property type="component" value="Chromosome 3"/>
</dbReference>
<keyword evidence="2" id="KW-1185">Reference proteome</keyword>
<evidence type="ECO:0000313" key="1">
    <source>
        <dbReference type="EMBL" id="KAJ8669148.1"/>
    </source>
</evidence>
<proteinExistence type="predicted"/>
<organism evidence="1 2">
    <name type="scientific">Eretmocerus hayati</name>
    <dbReference type="NCBI Taxonomy" id="131215"/>
    <lineage>
        <taxon>Eukaryota</taxon>
        <taxon>Metazoa</taxon>
        <taxon>Ecdysozoa</taxon>
        <taxon>Arthropoda</taxon>
        <taxon>Hexapoda</taxon>
        <taxon>Insecta</taxon>
        <taxon>Pterygota</taxon>
        <taxon>Neoptera</taxon>
        <taxon>Endopterygota</taxon>
        <taxon>Hymenoptera</taxon>
        <taxon>Apocrita</taxon>
        <taxon>Proctotrupomorpha</taxon>
        <taxon>Chalcidoidea</taxon>
        <taxon>Aphelinidae</taxon>
        <taxon>Aphelininae</taxon>
        <taxon>Eretmocerus</taxon>
    </lineage>
</organism>
<accession>A0ACC2NDY2</accession>
<comment type="caution">
    <text evidence="1">The sequence shown here is derived from an EMBL/GenBank/DDBJ whole genome shotgun (WGS) entry which is preliminary data.</text>
</comment>
<name>A0ACC2NDY2_9HYME</name>
<gene>
    <name evidence="1" type="ORF">QAD02_000407</name>
</gene>
<reference evidence="1" key="1">
    <citation type="submission" date="2023-04" db="EMBL/GenBank/DDBJ databases">
        <title>A chromosome-level genome assembly of the parasitoid wasp Eretmocerus hayati.</title>
        <authorList>
            <person name="Zhong Y."/>
            <person name="Liu S."/>
            <person name="Liu Y."/>
        </authorList>
    </citation>
    <scope>NUCLEOTIDE SEQUENCE</scope>
    <source>
        <strain evidence="1">ZJU_SS_LIU_2023</strain>
    </source>
</reference>